<keyword evidence="4" id="KW-1185">Reference proteome</keyword>
<dbReference type="EMBL" id="LS483469">
    <property type="protein sequence ID" value="SQI36545.1"/>
    <property type="molecule type" value="Genomic_DNA"/>
</dbReference>
<dbReference type="Proteomes" id="UP000594967">
    <property type="component" value="Chromosome"/>
</dbReference>
<accession>A0A2X4X9X3</accession>
<dbReference type="Gene3D" id="3.40.109.10">
    <property type="entry name" value="NADH Oxidase"/>
    <property type="match status" value="1"/>
</dbReference>
<evidence type="ECO:0000313" key="1">
    <source>
        <dbReference type="EMBL" id="QPS23253.1"/>
    </source>
</evidence>
<dbReference type="SUPFAM" id="SSF55469">
    <property type="entry name" value="FMN-dependent nitroreductase-like"/>
    <property type="match status" value="1"/>
</dbReference>
<protein>
    <submittedName>
        <fullName evidence="1">Prodigiosin biosynthesis protein PigM</fullName>
    </submittedName>
</protein>
<organism evidence="2 3">
    <name type="scientific">Serratia plymuthica</name>
    <dbReference type="NCBI Taxonomy" id="82996"/>
    <lineage>
        <taxon>Bacteria</taxon>
        <taxon>Pseudomonadati</taxon>
        <taxon>Pseudomonadota</taxon>
        <taxon>Gammaproteobacteria</taxon>
        <taxon>Enterobacterales</taxon>
        <taxon>Yersiniaceae</taxon>
        <taxon>Serratia</taxon>
    </lineage>
</organism>
<dbReference type="InterPro" id="IPR000415">
    <property type="entry name" value="Nitroreductase-like"/>
</dbReference>
<gene>
    <name evidence="1" type="ORF">I6G64_03360</name>
    <name evidence="2" type="ORF">NCTC12961_02190</name>
</gene>
<dbReference type="AlphaFoldDB" id="A0A2X4X9X3"/>
<reference evidence="2 3" key="1">
    <citation type="submission" date="2018-06" db="EMBL/GenBank/DDBJ databases">
        <authorList>
            <consortium name="Pathogen Informatics"/>
            <person name="Doyle S."/>
        </authorList>
    </citation>
    <scope>NUCLEOTIDE SEQUENCE [LARGE SCALE GENOMIC DNA]</scope>
    <source>
        <strain evidence="2 3">NCTC12961</strain>
    </source>
</reference>
<sequence>MLMSCGLFFEYVSTLLKHAGYPLDWRWEGTHRDDPVGGLISFTPAMPITADINAYSQLAKAITERRTVRAPYQPTQVNPIQQACLQTLFDGSPVTLHFYQGEPVRHAVAHLTTRYASLDFSHHQAWQETYQFIRFNERQYTEDGFYLHNLFGPVSNLFKCVFRIAFHPKLTPLATRLQLPAMMAKGLAKQVGEGPQYLAMSLQDESDEHLFIAGMTLGQLWLTLHSWGWGLHPISVLVQHASARHALSDTLALVNPAVFFARFGHLQQSGAATPRRSWQSILTVSHQHSAAETKADVSKF</sequence>
<proteinExistence type="predicted"/>
<evidence type="ECO:0000313" key="2">
    <source>
        <dbReference type="EMBL" id="SQI36545.1"/>
    </source>
</evidence>
<reference evidence="1 4" key="2">
    <citation type="submission" date="2020-12" db="EMBL/GenBank/DDBJ databases">
        <title>FDA dAtabase for Regulatory Grade micrObial Sequences (FDA-ARGOS): Supporting development and validation of Infectious Disease Dx tests.</title>
        <authorList>
            <person name="Sproer C."/>
            <person name="Gronow S."/>
            <person name="Severitt S."/>
            <person name="Schroder I."/>
            <person name="Tallon L."/>
            <person name="Sadzewicz L."/>
            <person name="Zhao X."/>
            <person name="Boylan J."/>
            <person name="Ott S."/>
            <person name="Bowen H."/>
            <person name="Vavikolanu K."/>
            <person name="Mehta A."/>
            <person name="Aluvathingal J."/>
            <person name="Nadendla S."/>
            <person name="Lowell S."/>
            <person name="Myers T."/>
            <person name="Yan Y."/>
            <person name="Sichtig H."/>
        </authorList>
    </citation>
    <scope>NUCLEOTIDE SEQUENCE [LARGE SCALE GENOMIC DNA]</scope>
    <source>
        <strain evidence="1 4">FDAARGOS_907</strain>
    </source>
</reference>
<dbReference type="EMBL" id="CP065673">
    <property type="protein sequence ID" value="QPS23253.1"/>
    <property type="molecule type" value="Genomic_DNA"/>
</dbReference>
<evidence type="ECO:0000313" key="4">
    <source>
        <dbReference type="Proteomes" id="UP000594967"/>
    </source>
</evidence>
<evidence type="ECO:0000313" key="3">
    <source>
        <dbReference type="Proteomes" id="UP000248897"/>
    </source>
</evidence>
<dbReference type="Proteomes" id="UP000248897">
    <property type="component" value="Chromosome 1"/>
</dbReference>
<name>A0A2X4X9X3_SERPL</name>
<dbReference type="GO" id="GO:0016491">
    <property type="term" value="F:oxidoreductase activity"/>
    <property type="evidence" value="ECO:0007669"/>
    <property type="project" value="InterPro"/>
</dbReference>